<reference evidence="2" key="1">
    <citation type="submission" date="2020-11" db="EMBL/GenBank/DDBJ databases">
        <title>Sequencing the genomes of 1000 actinobacteria strains.</title>
        <authorList>
            <person name="Klenk H.-P."/>
        </authorList>
    </citation>
    <scope>NUCLEOTIDE SEQUENCE</scope>
    <source>
        <strain evidence="2">DSM 45356</strain>
    </source>
</reference>
<evidence type="ECO:0000313" key="2">
    <source>
        <dbReference type="EMBL" id="MBG6134272.1"/>
    </source>
</evidence>
<accession>A0A8J7GD65</accession>
<comment type="caution">
    <text evidence="2">The sequence shown here is derived from an EMBL/GenBank/DDBJ whole genome shotgun (WGS) entry which is preliminary data.</text>
</comment>
<protein>
    <recommendedName>
        <fullName evidence="4">Peptidase C39-like domain-containing protein</fullName>
    </recommendedName>
</protein>
<proteinExistence type="predicted"/>
<sequence>MYKRILAITAAAAVAGLMASGPASAAGPTALGDRALAQAKASADRPGTDGYEAHKVVTAPDAVSPEKQAWMNSHIHASTIGGPGYHLLTESQQRQWYNNYCGPASLVETLAEHGIYKDQGWAAGVLHTGAPGGSGTNGGEMGPALNAYSGGFKYDEVQVSSPYSNYVASYQSRLQSDINAGYGLVAVAYEVAGGPHLVGHPSNSNVFHFIAIDGYLDYGATTHYADSFTDYGWSVPKYSTISSDTMVRIISGRPYYW</sequence>
<keyword evidence="1" id="KW-0732">Signal</keyword>
<feature type="signal peptide" evidence="1">
    <location>
        <begin position="1"/>
        <end position="25"/>
    </location>
</feature>
<keyword evidence="3" id="KW-1185">Reference proteome</keyword>
<dbReference type="AlphaFoldDB" id="A0A8J7GD65"/>
<feature type="chain" id="PRO_5035274553" description="Peptidase C39-like domain-containing protein" evidence="1">
    <location>
        <begin position="26"/>
        <end position="257"/>
    </location>
</feature>
<organism evidence="2 3">
    <name type="scientific">Longispora fulva</name>
    <dbReference type="NCBI Taxonomy" id="619741"/>
    <lineage>
        <taxon>Bacteria</taxon>
        <taxon>Bacillati</taxon>
        <taxon>Actinomycetota</taxon>
        <taxon>Actinomycetes</taxon>
        <taxon>Micromonosporales</taxon>
        <taxon>Micromonosporaceae</taxon>
        <taxon>Longispora</taxon>
    </lineage>
</organism>
<evidence type="ECO:0000256" key="1">
    <source>
        <dbReference type="SAM" id="SignalP"/>
    </source>
</evidence>
<evidence type="ECO:0000313" key="3">
    <source>
        <dbReference type="Proteomes" id="UP000622552"/>
    </source>
</evidence>
<evidence type="ECO:0008006" key="4">
    <source>
        <dbReference type="Google" id="ProtNLM"/>
    </source>
</evidence>
<dbReference type="RefSeq" id="WP_197001530.1">
    <property type="nucleotide sequence ID" value="NZ_BONS01000033.1"/>
</dbReference>
<dbReference type="EMBL" id="JADOUF010000001">
    <property type="protein sequence ID" value="MBG6134272.1"/>
    <property type="molecule type" value="Genomic_DNA"/>
</dbReference>
<name>A0A8J7GD65_9ACTN</name>
<gene>
    <name evidence="2" type="ORF">IW245_000466</name>
</gene>
<dbReference type="Proteomes" id="UP000622552">
    <property type="component" value="Unassembled WGS sequence"/>
</dbReference>